<evidence type="ECO:0000259" key="8">
    <source>
        <dbReference type="PROSITE" id="PS50928"/>
    </source>
</evidence>
<evidence type="ECO:0000256" key="7">
    <source>
        <dbReference type="RuleBase" id="RU363032"/>
    </source>
</evidence>
<dbReference type="InterPro" id="IPR035906">
    <property type="entry name" value="MetI-like_sf"/>
</dbReference>
<evidence type="ECO:0000256" key="3">
    <source>
        <dbReference type="ARBA" id="ARBA00022475"/>
    </source>
</evidence>
<comment type="similarity">
    <text evidence="7">Belongs to the binding-protein-dependent transport system permease family.</text>
</comment>
<name>A0ABW3HKX0_9BACL</name>
<dbReference type="PROSITE" id="PS50928">
    <property type="entry name" value="ABC_TM1"/>
    <property type="match status" value="1"/>
</dbReference>
<feature type="transmembrane region" description="Helical" evidence="7">
    <location>
        <begin position="94"/>
        <end position="114"/>
    </location>
</feature>
<dbReference type="InterPro" id="IPR050809">
    <property type="entry name" value="UgpAE/MalFG_permease"/>
</dbReference>
<protein>
    <submittedName>
        <fullName evidence="9">ABC transporter permease</fullName>
    </submittedName>
</protein>
<keyword evidence="6 7" id="KW-0472">Membrane</keyword>
<dbReference type="RefSeq" id="WP_377561949.1">
    <property type="nucleotide sequence ID" value="NZ_JBHTJZ010000004.1"/>
</dbReference>
<evidence type="ECO:0000256" key="5">
    <source>
        <dbReference type="ARBA" id="ARBA00022989"/>
    </source>
</evidence>
<evidence type="ECO:0000313" key="10">
    <source>
        <dbReference type="Proteomes" id="UP001596989"/>
    </source>
</evidence>
<feature type="transmembrane region" description="Helical" evidence="7">
    <location>
        <begin position="7"/>
        <end position="28"/>
    </location>
</feature>
<feature type="transmembrane region" description="Helical" evidence="7">
    <location>
        <begin position="56"/>
        <end position="82"/>
    </location>
</feature>
<feature type="transmembrane region" description="Helical" evidence="7">
    <location>
        <begin position="198"/>
        <end position="219"/>
    </location>
</feature>
<dbReference type="InterPro" id="IPR000515">
    <property type="entry name" value="MetI-like"/>
</dbReference>
<dbReference type="Proteomes" id="UP001596989">
    <property type="component" value="Unassembled WGS sequence"/>
</dbReference>
<feature type="domain" description="ABC transmembrane type-1" evidence="8">
    <location>
        <begin position="57"/>
        <end position="272"/>
    </location>
</feature>
<evidence type="ECO:0000256" key="6">
    <source>
        <dbReference type="ARBA" id="ARBA00023136"/>
    </source>
</evidence>
<dbReference type="PANTHER" id="PTHR43227:SF11">
    <property type="entry name" value="BLL4140 PROTEIN"/>
    <property type="match status" value="1"/>
</dbReference>
<feature type="transmembrane region" description="Helical" evidence="7">
    <location>
        <begin position="251"/>
        <end position="276"/>
    </location>
</feature>
<proteinExistence type="inferred from homology"/>
<comment type="subcellular location">
    <subcellularLocation>
        <location evidence="1 7">Cell membrane</location>
        <topology evidence="1 7">Multi-pass membrane protein</topology>
    </subcellularLocation>
</comment>
<keyword evidence="2 7" id="KW-0813">Transport</keyword>
<dbReference type="SUPFAM" id="SSF161098">
    <property type="entry name" value="MetI-like"/>
    <property type="match status" value="1"/>
</dbReference>
<dbReference type="Gene3D" id="1.10.3720.10">
    <property type="entry name" value="MetI-like"/>
    <property type="match status" value="1"/>
</dbReference>
<reference evidence="10" key="1">
    <citation type="journal article" date="2019" name="Int. J. Syst. Evol. Microbiol.">
        <title>The Global Catalogue of Microorganisms (GCM) 10K type strain sequencing project: providing services to taxonomists for standard genome sequencing and annotation.</title>
        <authorList>
            <consortium name="The Broad Institute Genomics Platform"/>
            <consortium name="The Broad Institute Genome Sequencing Center for Infectious Disease"/>
            <person name="Wu L."/>
            <person name="Ma J."/>
        </authorList>
    </citation>
    <scope>NUCLEOTIDE SEQUENCE [LARGE SCALE GENOMIC DNA]</scope>
    <source>
        <strain evidence="10">CCUG 59129</strain>
    </source>
</reference>
<evidence type="ECO:0000256" key="4">
    <source>
        <dbReference type="ARBA" id="ARBA00022692"/>
    </source>
</evidence>
<dbReference type="CDD" id="cd06261">
    <property type="entry name" value="TM_PBP2"/>
    <property type="match status" value="1"/>
</dbReference>
<evidence type="ECO:0000256" key="2">
    <source>
        <dbReference type="ARBA" id="ARBA00022448"/>
    </source>
</evidence>
<evidence type="ECO:0000313" key="9">
    <source>
        <dbReference type="EMBL" id="MFD0958142.1"/>
    </source>
</evidence>
<feature type="transmembrane region" description="Helical" evidence="7">
    <location>
        <begin position="158"/>
        <end position="177"/>
    </location>
</feature>
<accession>A0ABW3HKX0</accession>
<gene>
    <name evidence="9" type="ORF">ACFQ2I_01930</name>
</gene>
<dbReference type="PANTHER" id="PTHR43227">
    <property type="entry name" value="BLL4140 PROTEIN"/>
    <property type="match status" value="1"/>
</dbReference>
<dbReference type="Pfam" id="PF00528">
    <property type="entry name" value="BPD_transp_1"/>
    <property type="match status" value="1"/>
</dbReference>
<sequence length="285" mass="32383">MLIPGIVIVFIYSYIPMLGIIMAFQKYIPTKGLLHSKWVGMKNFEYLFNMPDFYQVLWNTVFIAIMKIGFGLVVPITIAILLNEVGKRFVKRWVQTLIYLPHFLSWVILGGVLIDILSPSTGLVNQFLGLFSIEPIFFLGDNDWFPFTLILSEIWKEFGFSTIVYLAALTTINPSLYEAAVIDGANRWKQTWHITIPGMLPVIVLMATLSLGNVLNAGFDQVFNLYSPLVYESGDIVDTLIYRVGLIDMQYGAATALGLFKSFISFMLVSVSYWLAYKVADYRIF</sequence>
<keyword evidence="5 7" id="KW-1133">Transmembrane helix</keyword>
<comment type="caution">
    <text evidence="9">The sequence shown here is derived from an EMBL/GenBank/DDBJ whole genome shotgun (WGS) entry which is preliminary data.</text>
</comment>
<organism evidence="9 10">
    <name type="scientific">Paenibacillus chungangensis</name>
    <dbReference type="NCBI Taxonomy" id="696535"/>
    <lineage>
        <taxon>Bacteria</taxon>
        <taxon>Bacillati</taxon>
        <taxon>Bacillota</taxon>
        <taxon>Bacilli</taxon>
        <taxon>Bacillales</taxon>
        <taxon>Paenibacillaceae</taxon>
        <taxon>Paenibacillus</taxon>
    </lineage>
</organism>
<dbReference type="EMBL" id="JBHTJZ010000004">
    <property type="protein sequence ID" value="MFD0958142.1"/>
    <property type="molecule type" value="Genomic_DNA"/>
</dbReference>
<evidence type="ECO:0000256" key="1">
    <source>
        <dbReference type="ARBA" id="ARBA00004651"/>
    </source>
</evidence>
<keyword evidence="3" id="KW-1003">Cell membrane</keyword>
<keyword evidence="4 7" id="KW-0812">Transmembrane</keyword>
<keyword evidence="10" id="KW-1185">Reference proteome</keyword>